<dbReference type="SUPFAM" id="SSF51126">
    <property type="entry name" value="Pectin lyase-like"/>
    <property type="match status" value="1"/>
</dbReference>
<accession>A0AAE9ZW62</accession>
<dbReference type="InterPro" id="IPR050909">
    <property type="entry name" value="Bact_Autotransporter_VF"/>
</dbReference>
<evidence type="ECO:0000259" key="1">
    <source>
        <dbReference type="SMART" id="SM00912"/>
    </source>
</evidence>
<dbReference type="Pfam" id="PF18676">
    <property type="entry name" value="MBG_2"/>
    <property type="match status" value="16"/>
</dbReference>
<feature type="domain" description="Filamentous haemagglutinin FhaB/tRNA nuclease CdiA-like TPS" evidence="1">
    <location>
        <begin position="33"/>
        <end position="144"/>
    </location>
</feature>
<dbReference type="InterPro" id="IPR011050">
    <property type="entry name" value="Pectin_lyase_fold/virulence"/>
</dbReference>
<dbReference type="PANTHER" id="PTHR12338">
    <property type="entry name" value="AUTOTRANSPORTER"/>
    <property type="match status" value="1"/>
</dbReference>
<keyword evidence="3" id="KW-1185">Reference proteome</keyword>
<dbReference type="InterPro" id="IPR041286">
    <property type="entry name" value="MBG_2"/>
</dbReference>
<organism evidence="2 3">
    <name type="scientific">Synoicihabitans lomoniglobus</name>
    <dbReference type="NCBI Taxonomy" id="2909285"/>
    <lineage>
        <taxon>Bacteria</taxon>
        <taxon>Pseudomonadati</taxon>
        <taxon>Verrucomicrobiota</taxon>
        <taxon>Opitutia</taxon>
        <taxon>Opitutales</taxon>
        <taxon>Opitutaceae</taxon>
        <taxon>Synoicihabitans</taxon>
    </lineage>
</organism>
<dbReference type="Proteomes" id="UP001218638">
    <property type="component" value="Chromosome"/>
</dbReference>
<dbReference type="InterPro" id="IPR008638">
    <property type="entry name" value="FhaB/CdiA-like_TPS"/>
</dbReference>
<reference evidence="2" key="1">
    <citation type="submission" date="2023-03" db="EMBL/GenBank/DDBJ databases">
        <title>Lomoglobus Profundus gen. nov., sp. nov., a novel member of the phylum Verrucomicrobia, isolated from deep-marine sediment of South China Sea.</title>
        <authorList>
            <person name="Ahmad T."/>
            <person name="Ishaq S.E."/>
            <person name="Wang F."/>
        </authorList>
    </citation>
    <scope>NUCLEOTIDE SEQUENCE</scope>
    <source>
        <strain evidence="2">LMO-M01</strain>
    </source>
</reference>
<dbReference type="NCBIfam" id="TIGR01901">
    <property type="entry name" value="adhes_NPXG"/>
    <property type="match status" value="1"/>
</dbReference>
<proteinExistence type="predicted"/>
<name>A0AAE9ZW62_9BACT</name>
<dbReference type="Pfam" id="PF05860">
    <property type="entry name" value="TPS"/>
    <property type="match status" value="1"/>
</dbReference>
<evidence type="ECO:0000313" key="3">
    <source>
        <dbReference type="Proteomes" id="UP001218638"/>
    </source>
</evidence>
<dbReference type="SMART" id="SM00912">
    <property type="entry name" value="Haemagg_act"/>
    <property type="match status" value="1"/>
</dbReference>
<dbReference type="Gene3D" id="3.30.160.710">
    <property type="match status" value="14"/>
</dbReference>
<evidence type="ECO:0000313" key="2">
    <source>
        <dbReference type="EMBL" id="WED64000.1"/>
    </source>
</evidence>
<protein>
    <submittedName>
        <fullName evidence="2">MBG domain-containing protein</fullName>
    </submittedName>
</protein>
<dbReference type="Gene3D" id="2.160.20.10">
    <property type="entry name" value="Single-stranded right-handed beta-helix, Pectin lyase-like"/>
    <property type="match status" value="1"/>
</dbReference>
<dbReference type="PANTHER" id="PTHR12338:SF5">
    <property type="entry name" value="ANTIGEN 43-RELATED"/>
    <property type="match status" value="1"/>
</dbReference>
<dbReference type="EMBL" id="CP119075">
    <property type="protein sequence ID" value="WED64000.1"/>
    <property type="molecule type" value="Genomic_DNA"/>
</dbReference>
<dbReference type="KEGG" id="slom:PXH66_16805"/>
<gene>
    <name evidence="2" type="ORF">PXH66_16805</name>
</gene>
<sequence length="2830" mass="289301">MQNFPSRAARFSAFRWIVSLCALSPVVVFPPHVLALPEGSQVVAGEVSFAGGTGQLDLTQIGNAAIVNWADFSIGAGEIVNIHQSVDGAMLNRVLGANPSALLGQLNADGRVYLVNPNGVLVGADARIDAGGFFATTAQIGDAEFLVGGDLEFTDGSEAAIVNLGVIQATAGDAVLVAYRVVNEGEIHAPHGTAALSAATQFIYAPTGDTRITVASSVALADGGVGVDNAGLIDAADAELTAADGNLFALAVNQTGVVRATGVERVGGRVLLTADQGVVSVEGEISAHRDDGSGGEVLVGGDFHGDNPAVANAAFTYVGDAALIDVGARGGTGDGGTTVVWADDHTIYRGFIDGRAGERGGDGGNVEVSGKVQLDFRGNVDLHAASGAAGHLLLDPAAITIQASTAEANLSSDGGVGSLLRLFQENTFAPSILPVDSLVNLLNTGVNVTLDTSGAFIDGLFDHVGIDVLSPVAWTSGSTLSFKSGDVININADLTGGAGSGIVFGLGSNSSAGAGKTTGVFTVHEDATVTADQVTIQPNVDARPVNAGITGAVSTGAIRFNGILVTDTLDLAMPGGGFGDDVTIANAANQIGTLTSSNATGGLAGALTVVDGTGDLTVNGSLAGIGDAVTISTAGDLTMGAGASIATTSDTDIYLAAGGSFTNAAGGSALSVSGDGRFLIYSDNPTDTTLGGLGAEPVYDKTFADNAPASMDGYAGNRVLYELAPTLTFTATDQTRDYGDNNAALGFTVSGLLTGDTAAEAFSGNPALGTTITSSTAAGTYADAITIAIGSVIASDYDYGIAFAPGDFTVDPAVLAVTVADATRLYGDTNPGFSGTITGFKLDQDTSVVTTAPTYVTSAHAGVDVGSYAIVGSGAQAANYTFTYSPGNLRVDPSPLLVTAADTTRLYGDANPSFSGTITGFKLGQDASDLLTAPSYMTVADAGSDVGDYIVIGTGADAANYSFAYAPGTLTINPAPLTITATDQSRDYGDANPTLDVAYSGFKNSDDATVVSGLSVATAATEASDVGDYDIVPTGATASNYTITEVEGTLTIDPAAITVTADDTSRTYGAINPRFVGEVTGLKLEQDAAVLTGLGYHTAATAGSAAGSYDIVASGSTNLNYTVTYEFGTLTVAPAPLTITANNAGARFNEALPDFMASFVGLVPGDIAADISGLTLTTDAVQGSDVGDYAIVAFAPAEVNPNYTISFEPGILTISNQILTITADDFTRLYGAANPSFTATTTGFVGDDDLSILTQSVTFTVLADEASDVGFYTITPVGAVAPNYDIAFVQGTLEIDPAPLTITANNLSRDYGDANPTFDVSYDGFRNDDDAAVISGLTVTTDATEHSDVGAYDIVPADAAAINYTITHHNGELTIDPAAVTVTADNTRRTYGATNPSFTGVATGLKLDQDASVLTNLGFGTDATTASDAGTYTITPSGSTNANYTATYEPGTLTIDPAALTITANNAAAVFGASLPGFSANYAGLVNGDTAADIAGLTLTTSAAPGSDVGDYAIVAAGATNANYTISFASGILTISEQILTIIADDMTRLYGAANPSFTATTTGFVDDDDGSIFTQPVTFTTLANVGSGVGTYSIMPAGAVAPNYDITFVNGTLTIDPALLTIIATDLSRIYGDTNPSFTAAIEGLVATDTTADITGLVLSSDATLASDTGDYAITPSGASNANYAITFVEGTLSVAPAALTVTLDDVSRDYGDANPTLTSTFTGFKLSDDASVLTGLAPATDAVVTSTVGDYAITTGDVSASNYTVAVQTGTLSVEPAPLTIAADDQSREYGDANGGFTATTMGFKLDDDASILSGLTFLTTATAASDVGEYPIILFGASADNYAITFVPGELTIDPAPLLITADSQTRLYGQSNPLFTATFTGLKSVDEVADFTDLTLSTTAEPASNVGRYDITVSGGVNPNYSFTFQEGVLTVDQAPLTITADDFTRIYGDLNPTFTATFEGLAPFDTEAAVSGLSFATAATRDSDVQDLAITVGGATSNNYVLTYVPGTLTIAPALLDFSSSQFTRVYGGTTIQPIDAAAVIGFKLNDTFADLGVSALGLDPTADVGAYDVQIELSSANYTVESAPRLLTVLPAPLQVEVGDLMRVYGEQNPAIASLALTAEGLVFGHIVADVLGLVFPVGPTADVGNYAIMPELLNSNYVLTDLDAGNLAVVPRHIALKPANTVRYYGDENSAYQILVAGDGLASFDTIAAVASPFAPVPADATANPDAPGLHAFYAALTGNTNYRVENLPGLFTVLPRPITITVDNLSAVINSALPEFNITADNLAPGDTLANAFPDIEVGVYDQNQAASVEVATTLTTFSAPAEFDDAAFLASYPTTIQNPTPGSGNRTVVVPEPDVEFVDTMPGGESLRLTITHSGRFFWSDSVLTPEEQASLQDQIRWLQPEGYLGANPNYAVTVVHNGQLFLSPDPVRVAELERLRTERLAVLAAEAAIAAEEAAFQADKAAFLNPGGSSQAAFGMPVEALPVMLDAIRDQLRNEVMRQVFLEGLGEAGEAVMDEAVAVGPAIRAQLGLSDDEEITERHLYAFLADLHSNPEKQALLTPAYTDFVKTLTHKSPLNYTPAEAVLVGELERHLGQARTELVTKMEHKRAEYFADPESYQAPVSSALLSMIAPDEVPWADFMADAAGEVVEEKIGNDIGSAALATGLGVTGGTAAAGVVNAAAWAIFPELSSLIGKVSGGLVKAAGMGASMVHSGLVTPAASQAFTASAQSLTTYSVLGNLSSGPAVIVSMAIVVGVTQGIDVGKEVDRRVEFEELVESDARNTPISIYGLKLDPPTEDDESTDSIVSRTLFATALTSMITGN</sequence>
<dbReference type="RefSeq" id="WP_330930705.1">
    <property type="nucleotide sequence ID" value="NZ_CP119075.1"/>
</dbReference>
<dbReference type="InterPro" id="IPR012334">
    <property type="entry name" value="Pectin_lyas_fold"/>
</dbReference>